<dbReference type="Pfam" id="PF07660">
    <property type="entry name" value="STN"/>
    <property type="match status" value="1"/>
</dbReference>
<keyword evidence="4" id="KW-1134">Transmembrane beta strand</keyword>
<dbReference type="Gene3D" id="2.170.130.10">
    <property type="entry name" value="TonB-dependent receptor, plug domain"/>
    <property type="match status" value="1"/>
</dbReference>
<evidence type="ECO:0000256" key="1">
    <source>
        <dbReference type="ARBA" id="ARBA00022448"/>
    </source>
</evidence>
<evidence type="ECO:0000256" key="3">
    <source>
        <dbReference type="ARBA" id="ARBA00023237"/>
    </source>
</evidence>
<dbReference type="InterPro" id="IPR037066">
    <property type="entry name" value="Plug_dom_sf"/>
</dbReference>
<comment type="subcellular location">
    <subcellularLocation>
        <location evidence="4">Cell outer membrane</location>
        <topology evidence="4">Multi-pass membrane protein</topology>
    </subcellularLocation>
</comment>
<dbReference type="Gene3D" id="3.55.50.30">
    <property type="match status" value="1"/>
</dbReference>
<dbReference type="Pfam" id="PF13715">
    <property type="entry name" value="CarbopepD_reg_2"/>
    <property type="match status" value="1"/>
</dbReference>
<dbReference type="InterPro" id="IPR023996">
    <property type="entry name" value="TonB-dep_OMP_SusC/RagA"/>
</dbReference>
<reference evidence="8" key="1">
    <citation type="submission" date="2019-06" db="EMBL/GenBank/DDBJ databases">
        <title>Alistipes onderdonkii subsp. vulgaris subsp. nov., Alistipes dispar sp. nov. and Alistipes communis sp. nov., isolated from human faeces, and creation of Alistipes onderdonkii subsp. onderdonkii subsp. nov.</title>
        <authorList>
            <person name="Sakamoto M."/>
            <person name="Ikeyama N."/>
            <person name="Ogata Y."/>
            <person name="Suda W."/>
            <person name="Iino T."/>
            <person name="Hattori M."/>
            <person name="Ohkuma M."/>
        </authorList>
    </citation>
    <scope>NUCLEOTIDE SEQUENCE [LARGE SCALE GENOMIC DNA]</scope>
    <source>
        <strain evidence="8">5CBH24</strain>
    </source>
</reference>
<protein>
    <submittedName>
        <fullName evidence="7">SusC/RagA family TonB-linked outer membrane protein</fullName>
    </submittedName>
</protein>
<keyword evidence="2 4" id="KW-0472">Membrane</keyword>
<feature type="domain" description="TonB-dependent receptor plug" evidence="6">
    <location>
        <begin position="206"/>
        <end position="314"/>
    </location>
</feature>
<keyword evidence="8" id="KW-1185">Reference proteome</keyword>
<dbReference type="Pfam" id="PF07715">
    <property type="entry name" value="Plug"/>
    <property type="match status" value="1"/>
</dbReference>
<dbReference type="PROSITE" id="PS52016">
    <property type="entry name" value="TONB_DEPENDENT_REC_3"/>
    <property type="match status" value="1"/>
</dbReference>
<dbReference type="NCBIfam" id="TIGR04056">
    <property type="entry name" value="OMP_RagA_SusC"/>
    <property type="match status" value="1"/>
</dbReference>
<sequence length="1117" mass="124402">MHLHLRFRRIVALVAGLLLTLSIHAQVITKSFRGVPLKTVLEEVEKQTGYSFLFESKEVDVDKPVTASFKNATIQTVLDKVLDGSLRYTINDKLVTISQRPRQGATVAKDGSVTLSGTVISSSDNQPIVGANVYVEGTTLGVTTDIDGNYSLTVPASTRQVTFSFLGYDMKKIAVKDSELFKLVTLVDASNELEDVVVVGFGVQKKESLVGAVQSVKPSELQVSSSNLSTSFAGKIAGVIAVQKTGEPGADGANFWIRGISTFGSGQSPLLILDGVEITSQMLNNIPPETIESFSVLKDATATALYGSRGANGVMIITTKSGRDSEKMTINLRAEVGMSAPTRVPEIADGVTFMETYNEASLTRGRSPRYSDQKIMGTRLGLDPYVYPNVDWYDMLFKDASFNQNFNFNMTGGSKKLDYFLNATAYNENGIVRKPDISKYDTNINAQKYLFQANVSADATPTTRVSLKMNTQLHYRHAPIEDVSDLFKYALTAMPSEFPATLPGESSDTFTRFGVTDAWNGSLFTNPYAQLCRGYGDQFRGHFTSALTVDQDLGFITKGLSATGMATFYNRVYSAVYRSFTPFLYKLTDYSIDDAGNYSYVSESANTGTTYLGTSRGKDGYRELAFQVKLDYNRTFNEKHDVGATLVYHQKERMMHISDSEEYAVLPYRQQGLAGRITYGFDKRYLVEANFGYNGSENFAPGKRFGFFPSVAAGWVVSNEPFWRAIKDKVNLLKFRVSYGLVGNDVISSEYADRFPYLTTVDMDQGYDVYIGTNHIRKYGPILSVYGNPDATWEESRKLDVGVEIGLFDSLNIIFDWFKEKRSGIFMQRASLPSSFGMSNITPWANIGKVDNRGVDISIDYNKAFSKDLILSLRGSFTYAHNEVVEMDEPAYKWDYLSKVGHPINSINCLIAEGLFQDEEEIASSPSQAAYATVFPLKPGDIKFKDLNGDRVIDDNDKCWYGNPTVPEIIYGFGFSLKYKGFDCSAFFQGQGKVSIIMYDSHPFGTKATPGGGLMQWMADEHWREEAPDPNARYPRLSPEWNTNNTQANSLYVRNGRMLRLKNAEIGYTYKFMRVYVSGTNLLTFSPFKYWDPEKGSGNGLSYPLQRTCNLGFQFTF</sequence>
<dbReference type="SUPFAM" id="SSF56935">
    <property type="entry name" value="Porins"/>
    <property type="match status" value="1"/>
</dbReference>
<dbReference type="GeneID" id="78341354"/>
<proteinExistence type="inferred from homology"/>
<evidence type="ECO:0000313" key="7">
    <source>
        <dbReference type="EMBL" id="BBL03329.1"/>
    </source>
</evidence>
<dbReference type="NCBIfam" id="TIGR04057">
    <property type="entry name" value="SusC_RagA_signa"/>
    <property type="match status" value="1"/>
</dbReference>
<dbReference type="RefSeq" id="WP_244611618.1">
    <property type="nucleotide sequence ID" value="NZ_AP019735.1"/>
</dbReference>
<dbReference type="InterPro" id="IPR008969">
    <property type="entry name" value="CarboxyPept-like_regulatory"/>
</dbReference>
<dbReference type="InterPro" id="IPR011662">
    <property type="entry name" value="Secretin/TonB_short_N"/>
</dbReference>
<dbReference type="FunFam" id="2.170.130.10:FF:000003">
    <property type="entry name" value="SusC/RagA family TonB-linked outer membrane protein"/>
    <property type="match status" value="1"/>
</dbReference>
<keyword evidence="4" id="KW-0812">Transmembrane</keyword>
<dbReference type="Gene3D" id="2.60.40.1120">
    <property type="entry name" value="Carboxypeptidase-like, regulatory domain"/>
    <property type="match status" value="1"/>
</dbReference>
<feature type="domain" description="Secretin/TonB short N-terminal" evidence="5">
    <location>
        <begin position="50"/>
        <end position="99"/>
    </location>
</feature>
<accession>A0A4Y1WSU3</accession>
<dbReference type="GO" id="GO:0009279">
    <property type="term" value="C:cell outer membrane"/>
    <property type="evidence" value="ECO:0007669"/>
    <property type="project" value="UniProtKB-SubCell"/>
</dbReference>
<dbReference type="Proteomes" id="UP000318946">
    <property type="component" value="Chromosome"/>
</dbReference>
<keyword evidence="1 4" id="KW-0813">Transport</keyword>
<dbReference type="InterPro" id="IPR023997">
    <property type="entry name" value="TonB-dep_OMP_SusC/RagA_CS"/>
</dbReference>
<dbReference type="SUPFAM" id="SSF49464">
    <property type="entry name" value="Carboxypeptidase regulatory domain-like"/>
    <property type="match status" value="1"/>
</dbReference>
<comment type="similarity">
    <text evidence="4">Belongs to the TonB-dependent receptor family.</text>
</comment>
<evidence type="ECO:0000259" key="6">
    <source>
        <dbReference type="Pfam" id="PF07715"/>
    </source>
</evidence>
<evidence type="ECO:0000259" key="5">
    <source>
        <dbReference type="Pfam" id="PF07660"/>
    </source>
</evidence>
<dbReference type="InterPro" id="IPR012910">
    <property type="entry name" value="Plug_dom"/>
</dbReference>
<dbReference type="KEGG" id="acou:A5CBH24_06420"/>
<evidence type="ECO:0000256" key="2">
    <source>
        <dbReference type="ARBA" id="ARBA00023136"/>
    </source>
</evidence>
<dbReference type="EMBL" id="AP019735">
    <property type="protein sequence ID" value="BBL03329.1"/>
    <property type="molecule type" value="Genomic_DNA"/>
</dbReference>
<keyword evidence="3 4" id="KW-0998">Cell outer membrane</keyword>
<evidence type="ECO:0000313" key="8">
    <source>
        <dbReference type="Proteomes" id="UP000318946"/>
    </source>
</evidence>
<evidence type="ECO:0000256" key="4">
    <source>
        <dbReference type="PROSITE-ProRule" id="PRU01360"/>
    </source>
</evidence>
<gene>
    <name evidence="7" type="ORF">A5CBH24_06420</name>
</gene>
<dbReference type="AlphaFoldDB" id="A0A4Y1WSU3"/>
<dbReference type="InterPro" id="IPR039426">
    <property type="entry name" value="TonB-dep_rcpt-like"/>
</dbReference>
<name>A0A4Y1WSU3_9BACT</name>
<organism evidence="7 8">
    <name type="scientific">Alistipes communis</name>
    <dbReference type="NCBI Taxonomy" id="2585118"/>
    <lineage>
        <taxon>Bacteria</taxon>
        <taxon>Pseudomonadati</taxon>
        <taxon>Bacteroidota</taxon>
        <taxon>Bacteroidia</taxon>
        <taxon>Bacteroidales</taxon>
        <taxon>Rikenellaceae</taxon>
        <taxon>Alistipes</taxon>
    </lineage>
</organism>